<dbReference type="AlphaFoldDB" id="A0A9P6X5Z5"/>
<organism evidence="1 2">
    <name type="scientific">Rhizopus oryzae</name>
    <name type="common">Mucormycosis agent</name>
    <name type="synonym">Rhizopus arrhizus var. delemar</name>
    <dbReference type="NCBI Taxonomy" id="64495"/>
    <lineage>
        <taxon>Eukaryota</taxon>
        <taxon>Fungi</taxon>
        <taxon>Fungi incertae sedis</taxon>
        <taxon>Mucoromycota</taxon>
        <taxon>Mucoromycotina</taxon>
        <taxon>Mucoromycetes</taxon>
        <taxon>Mucorales</taxon>
        <taxon>Mucorineae</taxon>
        <taxon>Rhizopodaceae</taxon>
        <taxon>Rhizopus</taxon>
    </lineage>
</organism>
<evidence type="ECO:0000313" key="2">
    <source>
        <dbReference type="Proteomes" id="UP000716291"/>
    </source>
</evidence>
<gene>
    <name evidence="1" type="ORF">G6F64_007908</name>
</gene>
<dbReference type="EMBL" id="JAANQT010001224">
    <property type="protein sequence ID" value="KAG1306031.1"/>
    <property type="molecule type" value="Genomic_DNA"/>
</dbReference>
<keyword evidence="2" id="KW-1185">Reference proteome</keyword>
<proteinExistence type="predicted"/>
<protein>
    <submittedName>
        <fullName evidence="1">Uncharacterized protein</fullName>
    </submittedName>
</protein>
<name>A0A9P6X5Z5_RHIOR</name>
<comment type="caution">
    <text evidence="1">The sequence shown here is derived from an EMBL/GenBank/DDBJ whole genome shotgun (WGS) entry which is preliminary data.</text>
</comment>
<accession>A0A9P6X5Z5</accession>
<dbReference type="OrthoDB" id="2263392at2759"/>
<sequence>MTIVGYEEQDDVVYINYNSKNELTETIPARQLLATNPILLEIYNYQNDVTLETRVEKRINKVEYMPRRMQMMIIDYFEVNHSGVGMQLIENMLSTGKRPPSALLIALINTMLQSKDGFKSRETQRNHWSQCKQAYTLLMDVLTLFGPEMFNPVWNEFAYFKLSCSQSMDDESGQYELLNTKELSAYSDIWNYVDKVLHQPSHHLEARCRALVLDFFVNVLQTDLKERLGDDRQVARSLFFATLTNASLLACTKFDKYLDILLKGYPNENEHLCQLAGDLLNMMITISCFDTISSFDGLVSQLYSRFQPMDPEACSQLMQAIKYPTFLIALLDKAVADTDVSRIESHYKKFRNKKHVPLRLEKVLFYVLKTKPNTISPEALYRHALIVSKYCMCVLSTASIVHKRPTLREQVTNTALEEDQLILLIENHHQALDEWEAWMEHCLAQFKTIDLKLVEKIRWSVKLTRLTMVEYL</sequence>
<reference evidence="1" key="1">
    <citation type="journal article" date="2020" name="Microb. Genom.">
        <title>Genetic diversity of clinical and environmental Mucorales isolates obtained from an investigation of mucormycosis cases among solid organ transplant recipients.</title>
        <authorList>
            <person name="Nguyen M.H."/>
            <person name="Kaul D."/>
            <person name="Muto C."/>
            <person name="Cheng S.J."/>
            <person name="Richter R.A."/>
            <person name="Bruno V.M."/>
            <person name="Liu G."/>
            <person name="Beyhan S."/>
            <person name="Sundermann A.J."/>
            <person name="Mounaud S."/>
            <person name="Pasculle A.W."/>
            <person name="Nierman W.C."/>
            <person name="Driscoll E."/>
            <person name="Cumbie R."/>
            <person name="Clancy C.J."/>
            <person name="Dupont C.L."/>
        </authorList>
    </citation>
    <scope>NUCLEOTIDE SEQUENCE</scope>
    <source>
        <strain evidence="1">GL11</strain>
    </source>
</reference>
<evidence type="ECO:0000313" key="1">
    <source>
        <dbReference type="EMBL" id="KAG1306031.1"/>
    </source>
</evidence>
<dbReference type="Proteomes" id="UP000716291">
    <property type="component" value="Unassembled WGS sequence"/>
</dbReference>